<dbReference type="EMBL" id="SHNN01000001">
    <property type="protein sequence ID" value="MCX2980852.1"/>
    <property type="molecule type" value="Genomic_DNA"/>
</dbReference>
<proteinExistence type="predicted"/>
<keyword evidence="2" id="KW-1185">Reference proteome</keyword>
<comment type="caution">
    <text evidence="1">The sequence shown here is derived from an EMBL/GenBank/DDBJ whole genome shotgun (WGS) entry which is preliminary data.</text>
</comment>
<gene>
    <name evidence="1" type="ORF">EYC98_08185</name>
</gene>
<organism evidence="1 2">
    <name type="scientific">Candidatus Litorirhabdus singularis</name>
    <dbReference type="NCBI Taxonomy" id="2518993"/>
    <lineage>
        <taxon>Bacteria</taxon>
        <taxon>Pseudomonadati</taxon>
        <taxon>Pseudomonadota</taxon>
        <taxon>Gammaproteobacteria</taxon>
        <taxon>Cellvibrionales</taxon>
        <taxon>Halieaceae</taxon>
        <taxon>Candidatus Litorirhabdus</taxon>
    </lineage>
</organism>
<reference evidence="1" key="1">
    <citation type="submission" date="2019-02" db="EMBL/GenBank/DDBJ databases">
        <authorList>
            <person name="Li S.-H."/>
        </authorList>
    </citation>
    <scope>NUCLEOTIDE SEQUENCE</scope>
    <source>
        <strain evidence="1">IMCC14734</strain>
    </source>
</reference>
<dbReference type="Proteomes" id="UP001143362">
    <property type="component" value="Unassembled WGS sequence"/>
</dbReference>
<sequence>MKIILLLLVISIVGICAYLTHSVMQNQALVTKPVSMSHDDVARIKMLVKLHDPRRLRDGQVHRVSVNERDVNLMLASMLPFQERQRMAVMLSSGQADVLYTGLVAANDFGSYVNIALHLEQVGAVLQVKEVYLGDAKVPGWLLNPVIGLIDSILKQRVVEYRGAMESLRTVRVAQGRAEMVFQWEQALADKIQDRGRDFLLPPAERKRILAYYRRISELSSDLSGTPASLTQLLQPLFSLASERSANNGEYAEENRAVILALGLLVSGSSARHLSDHPEQLPPPPKRMKLRLHRRGDLAKHFVVSGAIAAAGGKGLADAIGVAKELDDSRGGTGFSFADLLADRSGVVLVERATGSQARQVQQRMAAQGLVEQDYMPSITLLPEGLMELEFKSNYKDLDSASYALVEDEIERRIGSLSVYW</sequence>
<dbReference type="RefSeq" id="WP_279244827.1">
    <property type="nucleotide sequence ID" value="NZ_SHNN01000001.1"/>
</dbReference>
<name>A0ABT3THI9_9GAMM</name>
<protein>
    <recommendedName>
        <fullName evidence="3">LytR family transcriptional regulator</fullName>
    </recommendedName>
</protein>
<evidence type="ECO:0000313" key="2">
    <source>
        <dbReference type="Proteomes" id="UP001143362"/>
    </source>
</evidence>
<accession>A0ABT3THI9</accession>
<evidence type="ECO:0000313" key="1">
    <source>
        <dbReference type="EMBL" id="MCX2980852.1"/>
    </source>
</evidence>
<evidence type="ECO:0008006" key="3">
    <source>
        <dbReference type="Google" id="ProtNLM"/>
    </source>
</evidence>